<accession>A0AAW5HUY3</accession>
<name>A0AAW5HUY3_9CORY</name>
<sequence length="231" mass="24583">MMLAVSATAFDQLTNYIHQSFTDAEQQPFPAAFREALKYASVEAQENGVRAPSVIVGTLLSTLAAACPNGQSQGAVAITPAAGVVGLHLLRGLPERASLTCIEPEVTLQTGAKEAFRAAEYPTSRTRFLTARPLEVMGRLANDAYHLVYADVSPIEFTAVIDAAWPLLSEGGTLILADSLLDGTVSDSTRRDRETEAAREADRYVSSLAADHGALVARLPLDGGLTIITKR</sequence>
<proteinExistence type="predicted"/>
<protein>
    <submittedName>
        <fullName evidence="1">O-methyltransferase</fullName>
    </submittedName>
</protein>
<dbReference type="EMBL" id="JAEUWV010000003">
    <property type="protein sequence ID" value="MCO6394073.1"/>
    <property type="molecule type" value="Genomic_DNA"/>
</dbReference>
<dbReference type="AlphaFoldDB" id="A0AAW5HUY3"/>
<gene>
    <name evidence="1" type="ORF">JMN37_03595</name>
</gene>
<evidence type="ECO:0000313" key="2">
    <source>
        <dbReference type="Proteomes" id="UP001205920"/>
    </source>
</evidence>
<comment type="caution">
    <text evidence="1">The sequence shown here is derived from an EMBL/GenBank/DDBJ whole genome shotgun (WGS) entry which is preliminary data.</text>
</comment>
<organism evidence="1 2">
    <name type="scientific">Corynebacterium lipophilum</name>
    <dbReference type="NCBI Taxonomy" id="2804918"/>
    <lineage>
        <taxon>Bacteria</taxon>
        <taxon>Bacillati</taxon>
        <taxon>Actinomycetota</taxon>
        <taxon>Actinomycetes</taxon>
        <taxon>Mycobacteriales</taxon>
        <taxon>Corynebacteriaceae</taxon>
        <taxon>Corynebacterium</taxon>
    </lineage>
</organism>
<dbReference type="SUPFAM" id="SSF53335">
    <property type="entry name" value="S-adenosyl-L-methionine-dependent methyltransferases"/>
    <property type="match status" value="1"/>
</dbReference>
<keyword evidence="2" id="KW-1185">Reference proteome</keyword>
<dbReference type="Proteomes" id="UP001205920">
    <property type="component" value="Unassembled WGS sequence"/>
</dbReference>
<dbReference type="Gene3D" id="3.40.50.150">
    <property type="entry name" value="Vaccinia Virus protein VP39"/>
    <property type="match status" value="1"/>
</dbReference>
<reference evidence="1 2" key="1">
    <citation type="submission" date="2021-01" db="EMBL/GenBank/DDBJ databases">
        <title>Identification and Characterization of Corynebacterium sp.</title>
        <authorList>
            <person name="Luo Q."/>
            <person name="Qu P."/>
            <person name="Chen Q."/>
        </authorList>
    </citation>
    <scope>NUCLEOTIDE SEQUENCE [LARGE SCALE GENOMIC DNA]</scope>
    <source>
        <strain evidence="1 2">MC-18</strain>
    </source>
</reference>
<dbReference type="InterPro" id="IPR029063">
    <property type="entry name" value="SAM-dependent_MTases_sf"/>
</dbReference>
<evidence type="ECO:0000313" key="1">
    <source>
        <dbReference type="EMBL" id="MCO6394073.1"/>
    </source>
</evidence>